<reference evidence="2 3" key="2">
    <citation type="submission" date="2023-12" db="EMBL/GenBank/DDBJ databases">
        <title>Description of an unclassified Opitutus bacterium of Verrucomicrobiota.</title>
        <authorList>
            <person name="Zhang D.-F."/>
        </authorList>
    </citation>
    <scope>NUCLEOTIDE SEQUENCE [LARGE SCALE GENOMIC DNA]</scope>
    <source>
        <strain evidence="2 3">WL0086</strain>
    </source>
</reference>
<feature type="transmembrane region" description="Helical" evidence="1">
    <location>
        <begin position="142"/>
        <end position="160"/>
    </location>
</feature>
<keyword evidence="1" id="KW-1133">Transmembrane helix</keyword>
<feature type="transmembrane region" description="Helical" evidence="1">
    <location>
        <begin position="273"/>
        <end position="294"/>
    </location>
</feature>
<feature type="transmembrane region" description="Helical" evidence="1">
    <location>
        <begin position="165"/>
        <end position="181"/>
    </location>
</feature>
<feature type="transmembrane region" description="Helical" evidence="1">
    <location>
        <begin position="306"/>
        <end position="325"/>
    </location>
</feature>
<protein>
    <recommendedName>
        <fullName evidence="4">Glycosyltransferase RgtA/B/C/D-like domain-containing protein</fullName>
    </recommendedName>
</protein>
<keyword evidence="1" id="KW-0812">Transmembrane</keyword>
<dbReference type="EMBL" id="CP139781">
    <property type="protein sequence ID" value="WRQ88930.1"/>
    <property type="molecule type" value="Genomic_DNA"/>
</dbReference>
<sequence>MPPPESSSASSNFRRVHIVAALLLTIVALLPWWRNHGLLREPLDYSLMMRASARIAAGERPYVDFASAQQSGSLWLNAVIERIGGGTYQALTWGNAAAIVGMMLLLGFILRRCFSPAMALLGAAVLVVGTLGQHTIVWYNAIGTLALAVAVLTAAQAPVWHRSSWAWHALTIVALLVGGLNKLNYQAVALAGTCAWVVRAALLGHASMTRSIFTLVGLVLCGTALPLVIELSWTGADLDAWLRNVIIAPAQSRGGLLRQLLSLSPYLAPPHDHYGAVLRPVGLLMVGWLGWTVVGLWRGRSGLDRLLLLTAAAFVITATMALLLTNLEINYLALSAGFALLLSLWIGFGPLPLPQTKRAISLWLPAVLAGLIMWGSAWSGQRALFGSDRADRATFRELNAADERFAYFAGTRLPPNLADDIETLVLDLPRHPPNAGSPYLYATGTEWLERIYPVDSLHGLPLLLTGVGLEADRMAQLKTMLAPPGPVERVFGISSWVWPGDLEAHVKLRGPLILRGRLKYYDLRPTAPPLPLSDLGDSIELINQLGSGMDPNLVHLNPIHPVRPLRLPSGQHVLGITSGTGAFQFARPSKFIRGEVRLARTSGSTGSPLSARFTVSHAGRPDLPPFWSADVRLPAGETETTMSYDLDAANQPTRFAVTVADDYAEQLHAGWRMPQIYDSRVDTPTPPQLRRTYRSETTLESADRLALLPPGWAERAQVVVRGGTMELNSLHLPAGGEGWIRLDDYFRTMRVRVRNPDANPQIKPVVRVLWYRGGRIEMITQREIPAEGEISFDAWMAEYQGWVAVLVDPNPEEAKVRLQIEYIDDTR</sequence>
<keyword evidence="3" id="KW-1185">Reference proteome</keyword>
<feature type="transmembrane region" description="Helical" evidence="1">
    <location>
        <begin position="360"/>
        <end position="379"/>
    </location>
</feature>
<feature type="transmembrane region" description="Helical" evidence="1">
    <location>
        <begin position="12"/>
        <end position="33"/>
    </location>
</feature>
<dbReference type="RefSeq" id="WP_221030809.1">
    <property type="nucleotide sequence ID" value="NZ_CP139781.1"/>
</dbReference>
<feature type="transmembrane region" description="Helical" evidence="1">
    <location>
        <begin position="90"/>
        <end position="110"/>
    </location>
</feature>
<proteinExistence type="predicted"/>
<accession>A0ABZ1CBA6</accession>
<dbReference type="Proteomes" id="UP000738431">
    <property type="component" value="Chromosome"/>
</dbReference>
<organism evidence="2 3">
    <name type="scientific">Actomonas aquatica</name>
    <dbReference type="NCBI Taxonomy" id="2866162"/>
    <lineage>
        <taxon>Bacteria</taxon>
        <taxon>Pseudomonadati</taxon>
        <taxon>Verrucomicrobiota</taxon>
        <taxon>Opitutia</taxon>
        <taxon>Opitutales</taxon>
        <taxon>Opitutaceae</taxon>
        <taxon>Actomonas</taxon>
    </lineage>
</organism>
<gene>
    <name evidence="2" type="ORF">K1X11_005895</name>
</gene>
<name>A0ABZ1CBA6_9BACT</name>
<feature type="transmembrane region" description="Helical" evidence="1">
    <location>
        <begin position="331"/>
        <end position="348"/>
    </location>
</feature>
<evidence type="ECO:0000313" key="3">
    <source>
        <dbReference type="Proteomes" id="UP000738431"/>
    </source>
</evidence>
<feature type="transmembrane region" description="Helical" evidence="1">
    <location>
        <begin position="212"/>
        <end position="233"/>
    </location>
</feature>
<evidence type="ECO:0000313" key="2">
    <source>
        <dbReference type="EMBL" id="WRQ88930.1"/>
    </source>
</evidence>
<keyword evidence="1" id="KW-0472">Membrane</keyword>
<evidence type="ECO:0000256" key="1">
    <source>
        <dbReference type="SAM" id="Phobius"/>
    </source>
</evidence>
<evidence type="ECO:0008006" key="4">
    <source>
        <dbReference type="Google" id="ProtNLM"/>
    </source>
</evidence>
<feature type="transmembrane region" description="Helical" evidence="1">
    <location>
        <begin position="117"/>
        <end position="136"/>
    </location>
</feature>
<reference evidence="2 3" key="1">
    <citation type="submission" date="2021-08" db="EMBL/GenBank/DDBJ databases">
        <authorList>
            <person name="Zhang D."/>
            <person name="Zhang A."/>
            <person name="Wang L."/>
        </authorList>
    </citation>
    <scope>NUCLEOTIDE SEQUENCE [LARGE SCALE GENOMIC DNA]</scope>
    <source>
        <strain evidence="2 3">WL0086</strain>
    </source>
</reference>